<keyword evidence="7" id="KW-1185">Reference proteome</keyword>
<sequence>MRERFDLEKGSIPYRDFCLKLMRAWVEALTRAEEHDRGVFGGKPIDPIVKPALAEVELAVAASGESIMELFDQFCRENPGGVTADTQDQNRKIVKLFAEFVGEASPASAITKAAVRDWKKALFSWPIRAADTNVFTGMTFRQVLKANEEVGKPTISEKTINKYLSAMGGFCGWLRSNDYIEGDPLDGMFLKLDKEKQKVFPYTTDQLKAIFGSPVFTGAQSSENDHLIGNVGINDWRRWLPLIGLFTGARLGEIAQLYLDDVRQEHGHWIFHITRETTRDGDVKKTTKTKGSQRVIPIHTELIKLGFLDYVALVRKRNAKRLFPEITPDTRGHMSGHPSRWYGRYVARIGVKDDKSVNFHSFRHGLADAFRRAGYLDDQFKFMLGHTGATTTGRYGNLPEGELKMRVTMMEAVTFPGLDLSHLYPHL</sequence>
<evidence type="ECO:0000256" key="2">
    <source>
        <dbReference type="ARBA" id="ARBA00022908"/>
    </source>
</evidence>
<dbReference type="Gene3D" id="1.10.443.10">
    <property type="entry name" value="Intergrase catalytic core"/>
    <property type="match status" value="1"/>
</dbReference>
<feature type="domain" description="Tyr recombinase" evidence="5">
    <location>
        <begin position="197"/>
        <end position="409"/>
    </location>
</feature>
<evidence type="ECO:0000256" key="4">
    <source>
        <dbReference type="ARBA" id="ARBA00023172"/>
    </source>
</evidence>
<dbReference type="Proteomes" id="UP000078543">
    <property type="component" value="Unassembled WGS sequence"/>
</dbReference>
<evidence type="ECO:0000256" key="3">
    <source>
        <dbReference type="ARBA" id="ARBA00023125"/>
    </source>
</evidence>
<keyword evidence="4" id="KW-0233">DNA recombination</keyword>
<dbReference type="InterPro" id="IPR050090">
    <property type="entry name" value="Tyrosine_recombinase_XerCD"/>
</dbReference>
<evidence type="ECO:0000313" key="6">
    <source>
        <dbReference type="EMBL" id="OAN48647.1"/>
    </source>
</evidence>
<dbReference type="InterPro" id="IPR013762">
    <property type="entry name" value="Integrase-like_cat_sf"/>
</dbReference>
<dbReference type="CDD" id="cd01184">
    <property type="entry name" value="INT_C_like_1"/>
    <property type="match status" value="1"/>
</dbReference>
<dbReference type="GO" id="GO:0006310">
    <property type="term" value="P:DNA recombination"/>
    <property type="evidence" value="ECO:0007669"/>
    <property type="project" value="UniProtKB-KW"/>
</dbReference>
<dbReference type="AlphaFoldDB" id="A0A178MKI7"/>
<comment type="similarity">
    <text evidence="1">Belongs to the 'phage' integrase family.</text>
</comment>
<dbReference type="PANTHER" id="PTHR30349">
    <property type="entry name" value="PHAGE INTEGRASE-RELATED"/>
    <property type="match status" value="1"/>
</dbReference>
<dbReference type="STRING" id="1437059.A6A05_14950"/>
<dbReference type="InterPro" id="IPR011010">
    <property type="entry name" value="DNA_brk_join_enz"/>
</dbReference>
<dbReference type="Pfam" id="PF00589">
    <property type="entry name" value="Phage_integrase"/>
    <property type="match status" value="1"/>
</dbReference>
<dbReference type="EMBL" id="LWQU01000159">
    <property type="protein sequence ID" value="OAN48647.1"/>
    <property type="molecule type" value="Genomic_DNA"/>
</dbReference>
<dbReference type="PROSITE" id="PS51898">
    <property type="entry name" value="TYR_RECOMBINASE"/>
    <property type="match status" value="1"/>
</dbReference>
<organism evidence="6 7">
    <name type="scientific">Magnetospirillum moscoviense</name>
    <dbReference type="NCBI Taxonomy" id="1437059"/>
    <lineage>
        <taxon>Bacteria</taxon>
        <taxon>Pseudomonadati</taxon>
        <taxon>Pseudomonadota</taxon>
        <taxon>Alphaproteobacteria</taxon>
        <taxon>Rhodospirillales</taxon>
        <taxon>Rhodospirillaceae</taxon>
        <taxon>Magnetospirillum</taxon>
    </lineage>
</organism>
<keyword evidence="2" id="KW-0229">DNA integration</keyword>
<dbReference type="SUPFAM" id="SSF56349">
    <property type="entry name" value="DNA breaking-rejoining enzymes"/>
    <property type="match status" value="1"/>
</dbReference>
<evidence type="ECO:0000313" key="7">
    <source>
        <dbReference type="Proteomes" id="UP000078543"/>
    </source>
</evidence>
<dbReference type="PANTHER" id="PTHR30349:SF41">
    <property type="entry name" value="INTEGRASE_RECOMBINASE PROTEIN MJ0367-RELATED"/>
    <property type="match status" value="1"/>
</dbReference>
<name>A0A178MKI7_9PROT</name>
<protein>
    <recommendedName>
        <fullName evidence="5">Tyr recombinase domain-containing protein</fullName>
    </recommendedName>
</protein>
<dbReference type="InterPro" id="IPR002104">
    <property type="entry name" value="Integrase_catalytic"/>
</dbReference>
<dbReference type="GO" id="GO:0015074">
    <property type="term" value="P:DNA integration"/>
    <property type="evidence" value="ECO:0007669"/>
    <property type="project" value="UniProtKB-KW"/>
</dbReference>
<evidence type="ECO:0000256" key="1">
    <source>
        <dbReference type="ARBA" id="ARBA00008857"/>
    </source>
</evidence>
<accession>A0A178MKI7</accession>
<proteinExistence type="inferred from homology"/>
<dbReference type="Gene3D" id="1.10.150.130">
    <property type="match status" value="1"/>
</dbReference>
<keyword evidence="3" id="KW-0238">DNA-binding</keyword>
<gene>
    <name evidence="6" type="ORF">A6A05_14950</name>
</gene>
<reference evidence="6 7" key="1">
    <citation type="submission" date="2016-04" db="EMBL/GenBank/DDBJ databases">
        <title>Draft genome sequence of freshwater magnetotactic bacteria Magnetospirillum marisnigri SP-1 and Magnetospirillum moscoviense BB-1.</title>
        <authorList>
            <person name="Koziaeva V."/>
            <person name="Dziuba M.V."/>
            <person name="Ivanov T.M."/>
            <person name="Kuznetsov B."/>
            <person name="Grouzdev D.S."/>
        </authorList>
    </citation>
    <scope>NUCLEOTIDE SEQUENCE [LARGE SCALE GENOMIC DNA]</scope>
    <source>
        <strain evidence="6 7">BB-1</strain>
    </source>
</reference>
<comment type="caution">
    <text evidence="6">The sequence shown here is derived from an EMBL/GenBank/DDBJ whole genome shotgun (WGS) entry which is preliminary data.</text>
</comment>
<evidence type="ECO:0000259" key="5">
    <source>
        <dbReference type="PROSITE" id="PS51898"/>
    </source>
</evidence>
<dbReference type="InterPro" id="IPR010998">
    <property type="entry name" value="Integrase_recombinase_N"/>
</dbReference>
<dbReference type="GO" id="GO:0003677">
    <property type="term" value="F:DNA binding"/>
    <property type="evidence" value="ECO:0007669"/>
    <property type="project" value="UniProtKB-KW"/>
</dbReference>